<dbReference type="InterPro" id="IPR002514">
    <property type="entry name" value="Transposase_8"/>
</dbReference>
<dbReference type="Pfam" id="PF01527">
    <property type="entry name" value="HTH_Tnp_1"/>
    <property type="match status" value="1"/>
</dbReference>
<feature type="region of interest" description="Disordered" evidence="1">
    <location>
        <begin position="162"/>
        <end position="188"/>
    </location>
</feature>
<dbReference type="Proteomes" id="UP001549031">
    <property type="component" value="Unassembled WGS sequence"/>
</dbReference>
<dbReference type="SUPFAM" id="SSF48295">
    <property type="entry name" value="TrpR-like"/>
    <property type="match status" value="1"/>
</dbReference>
<organism evidence="2 3">
    <name type="scientific">Pseudorhizobium tarimense</name>
    <dbReference type="NCBI Taxonomy" id="1079109"/>
    <lineage>
        <taxon>Bacteria</taxon>
        <taxon>Pseudomonadati</taxon>
        <taxon>Pseudomonadota</taxon>
        <taxon>Alphaproteobacteria</taxon>
        <taxon>Hyphomicrobiales</taxon>
        <taxon>Rhizobiaceae</taxon>
        <taxon>Rhizobium/Agrobacterium group</taxon>
        <taxon>Pseudorhizobium</taxon>
    </lineage>
</organism>
<gene>
    <name evidence="2" type="ORF">ABID21_002203</name>
</gene>
<accession>A0ABV2H6D1</accession>
<name>A0ABV2H6D1_9HYPH</name>
<dbReference type="InterPro" id="IPR036388">
    <property type="entry name" value="WH-like_DNA-bd_sf"/>
</dbReference>
<evidence type="ECO:0000256" key="1">
    <source>
        <dbReference type="SAM" id="MobiDB-lite"/>
    </source>
</evidence>
<proteinExistence type="predicted"/>
<comment type="caution">
    <text evidence="2">The sequence shown here is derived from an EMBL/GenBank/DDBJ whole genome shotgun (WGS) entry which is preliminary data.</text>
</comment>
<feature type="region of interest" description="Disordered" evidence="1">
    <location>
        <begin position="53"/>
        <end position="80"/>
    </location>
</feature>
<keyword evidence="3" id="KW-1185">Reference proteome</keyword>
<dbReference type="InterPro" id="IPR010921">
    <property type="entry name" value="Trp_repressor/repl_initiator"/>
</dbReference>
<dbReference type="Gene3D" id="1.10.10.10">
    <property type="entry name" value="Winged helix-like DNA-binding domain superfamily/Winged helix DNA-binding domain"/>
    <property type="match status" value="1"/>
</dbReference>
<evidence type="ECO:0000313" key="2">
    <source>
        <dbReference type="EMBL" id="MET3586088.1"/>
    </source>
</evidence>
<dbReference type="EMBL" id="JBEPLJ010000007">
    <property type="protein sequence ID" value="MET3586088.1"/>
    <property type="molecule type" value="Genomic_DNA"/>
</dbReference>
<sequence length="188" mass="20873">MKTDDPRRRFSRQVKLAAVQRMAAGANISKLSRELGISRKGLYQWRKQFRSGGATSLQDTGRPRWGMTKSPEQKFNDTSQSASIEELAQALTRIAELERLVGQQAVDLDFFSAKACRVYSASYPAALKKFSHSVTEKRAMMSPRACAMSSKLRAARFRRSALSSEKAIQWGSGPANRVAETEAMPPSP</sequence>
<evidence type="ECO:0000313" key="3">
    <source>
        <dbReference type="Proteomes" id="UP001549031"/>
    </source>
</evidence>
<protein>
    <submittedName>
        <fullName evidence="2">Transposase-like protein</fullName>
    </submittedName>
</protein>
<reference evidence="2 3" key="1">
    <citation type="submission" date="2024-06" db="EMBL/GenBank/DDBJ databases">
        <title>Genomic Encyclopedia of Type Strains, Phase IV (KMG-IV): sequencing the most valuable type-strain genomes for metagenomic binning, comparative biology and taxonomic classification.</title>
        <authorList>
            <person name="Goeker M."/>
        </authorList>
    </citation>
    <scope>NUCLEOTIDE SEQUENCE [LARGE SCALE GENOMIC DNA]</scope>
    <source>
        <strain evidence="2 3">DSM 105042</strain>
    </source>
</reference>